<dbReference type="WBParaSite" id="nRc.2.0.1.t12022-RA">
    <property type="protein sequence ID" value="nRc.2.0.1.t12022-RA"/>
    <property type="gene ID" value="nRc.2.0.1.g12022"/>
</dbReference>
<feature type="region of interest" description="Disordered" evidence="1">
    <location>
        <begin position="82"/>
        <end position="106"/>
    </location>
</feature>
<evidence type="ECO:0000313" key="3">
    <source>
        <dbReference type="WBParaSite" id="nRc.2.0.1.t12022-RA"/>
    </source>
</evidence>
<protein>
    <submittedName>
        <fullName evidence="3">Uncharacterized protein</fullName>
    </submittedName>
</protein>
<dbReference type="AlphaFoldDB" id="A0A915IDP8"/>
<keyword evidence="2" id="KW-1185">Reference proteome</keyword>
<evidence type="ECO:0000256" key="1">
    <source>
        <dbReference type="SAM" id="MobiDB-lite"/>
    </source>
</evidence>
<proteinExistence type="predicted"/>
<name>A0A915IDP8_ROMCU</name>
<organism evidence="2 3">
    <name type="scientific">Romanomermis culicivorax</name>
    <name type="common">Nematode worm</name>
    <dbReference type="NCBI Taxonomy" id="13658"/>
    <lineage>
        <taxon>Eukaryota</taxon>
        <taxon>Metazoa</taxon>
        <taxon>Ecdysozoa</taxon>
        <taxon>Nematoda</taxon>
        <taxon>Enoplea</taxon>
        <taxon>Dorylaimia</taxon>
        <taxon>Mermithida</taxon>
        <taxon>Mermithoidea</taxon>
        <taxon>Mermithidae</taxon>
        <taxon>Romanomermis</taxon>
    </lineage>
</organism>
<reference evidence="3" key="1">
    <citation type="submission" date="2022-11" db="UniProtKB">
        <authorList>
            <consortium name="WormBaseParasite"/>
        </authorList>
    </citation>
    <scope>IDENTIFICATION</scope>
</reference>
<accession>A0A915IDP8</accession>
<evidence type="ECO:0000313" key="2">
    <source>
        <dbReference type="Proteomes" id="UP000887565"/>
    </source>
</evidence>
<sequence length="121" mass="13836">MYLLIIEGAAMNKRPLRFFIRLENEFGYDASNLDVKLPLKVIASVSSQTELFLNAVNNNVLEEIPEEERVTFYDGNSDIFSQPEEIEAEQPTRQAQPSLHQPPTRQLEVTELAEPIFLVTQ</sequence>
<feature type="compositionally biased region" description="Polar residues" evidence="1">
    <location>
        <begin position="91"/>
        <end position="104"/>
    </location>
</feature>
<dbReference type="Proteomes" id="UP000887565">
    <property type="component" value="Unplaced"/>
</dbReference>